<evidence type="ECO:0000259" key="7">
    <source>
        <dbReference type="PROSITE" id="PS51745"/>
    </source>
</evidence>
<dbReference type="AlphaFoldDB" id="A0ABD3AU72"/>
<dbReference type="PROSITE" id="PS51745">
    <property type="entry name" value="PB1"/>
    <property type="match status" value="1"/>
</dbReference>
<dbReference type="PANTHER" id="PTHR32002:SF77">
    <property type="entry name" value="PROTEIN NLP6-LIKE ISOFORM X1"/>
    <property type="match status" value="1"/>
</dbReference>
<evidence type="ECO:0000256" key="4">
    <source>
        <dbReference type="ARBA" id="ARBA00023242"/>
    </source>
</evidence>
<dbReference type="Proteomes" id="UP001630127">
    <property type="component" value="Unassembled WGS sequence"/>
</dbReference>
<evidence type="ECO:0000259" key="6">
    <source>
        <dbReference type="PROSITE" id="PS51519"/>
    </source>
</evidence>
<keyword evidence="1" id="KW-0805">Transcription regulation</keyword>
<dbReference type="Gene3D" id="3.10.20.90">
    <property type="entry name" value="Phosphatidylinositol 3-kinase Catalytic Subunit, Chain A, domain 1"/>
    <property type="match status" value="1"/>
</dbReference>
<keyword evidence="2" id="KW-0238">DNA-binding</keyword>
<reference evidence="8 9" key="1">
    <citation type="submission" date="2024-11" db="EMBL/GenBank/DDBJ databases">
        <title>A near-complete genome assembly of Cinchona calisaya.</title>
        <authorList>
            <person name="Lian D.C."/>
            <person name="Zhao X.W."/>
            <person name="Wei L."/>
        </authorList>
    </citation>
    <scope>NUCLEOTIDE SEQUENCE [LARGE SCALE GENOMIC DNA]</scope>
    <source>
        <tissue evidence="8">Nenye</tissue>
    </source>
</reference>
<dbReference type="Pfam" id="PF00564">
    <property type="entry name" value="PB1"/>
    <property type="match status" value="1"/>
</dbReference>
<dbReference type="Pfam" id="PF02042">
    <property type="entry name" value="RWP-RK"/>
    <property type="match status" value="1"/>
</dbReference>
<dbReference type="EMBL" id="JBJUIK010000002">
    <property type="protein sequence ID" value="KAL3534537.1"/>
    <property type="molecule type" value="Genomic_DNA"/>
</dbReference>
<organism evidence="8 9">
    <name type="scientific">Cinchona calisaya</name>
    <dbReference type="NCBI Taxonomy" id="153742"/>
    <lineage>
        <taxon>Eukaryota</taxon>
        <taxon>Viridiplantae</taxon>
        <taxon>Streptophyta</taxon>
        <taxon>Embryophyta</taxon>
        <taxon>Tracheophyta</taxon>
        <taxon>Spermatophyta</taxon>
        <taxon>Magnoliopsida</taxon>
        <taxon>eudicotyledons</taxon>
        <taxon>Gunneridae</taxon>
        <taxon>Pentapetalae</taxon>
        <taxon>asterids</taxon>
        <taxon>lamiids</taxon>
        <taxon>Gentianales</taxon>
        <taxon>Rubiaceae</taxon>
        <taxon>Cinchonoideae</taxon>
        <taxon>Cinchoneae</taxon>
        <taxon>Cinchona</taxon>
    </lineage>
</organism>
<dbReference type="InterPro" id="IPR053793">
    <property type="entry name" value="PB1-like"/>
</dbReference>
<name>A0ABD3AU72_9GENT</name>
<dbReference type="InterPro" id="IPR000270">
    <property type="entry name" value="PB1_dom"/>
</dbReference>
<evidence type="ECO:0000256" key="5">
    <source>
        <dbReference type="SAM" id="MobiDB-lite"/>
    </source>
</evidence>
<evidence type="ECO:0000256" key="3">
    <source>
        <dbReference type="ARBA" id="ARBA00023163"/>
    </source>
</evidence>
<dbReference type="GO" id="GO:0003677">
    <property type="term" value="F:DNA binding"/>
    <property type="evidence" value="ECO:0007669"/>
    <property type="project" value="UniProtKB-KW"/>
</dbReference>
<evidence type="ECO:0000313" key="8">
    <source>
        <dbReference type="EMBL" id="KAL3534537.1"/>
    </source>
</evidence>
<dbReference type="InterPro" id="IPR003035">
    <property type="entry name" value="RWP-RK_dom"/>
</dbReference>
<feature type="domain" description="PB1" evidence="7">
    <location>
        <begin position="263"/>
        <end position="343"/>
    </location>
</feature>
<comment type="caution">
    <text evidence="8">The sequence shown here is derived from an EMBL/GenBank/DDBJ whole genome shotgun (WGS) entry which is preliminary data.</text>
</comment>
<evidence type="ECO:0000313" key="9">
    <source>
        <dbReference type="Proteomes" id="UP001630127"/>
    </source>
</evidence>
<dbReference type="PROSITE" id="PS51519">
    <property type="entry name" value="RWP_RK"/>
    <property type="match status" value="1"/>
</dbReference>
<gene>
    <name evidence="8" type="ORF">ACH5RR_002998</name>
</gene>
<keyword evidence="4" id="KW-0539">Nucleus</keyword>
<protein>
    <submittedName>
        <fullName evidence="8">Uncharacterized protein</fullName>
    </submittedName>
</protein>
<sequence>MPSKYGCKNFPTSETISCKHVRETNSYEQPRKQESDLVYKKTKIKIDESEICLSYTNSGKEDKWSLEVLEQLYGKSLQDAADCLGVSRSTMKRIWRKHGVSRWPSSKRKKTGRVSHKQTHKIELHQGAEGTISCISPNLYPNISSVVSTTSCSTTEQSIQHELELQLKQTQLNLLYPHSAHDSLHSARGHPETHPGEIVTKNTSFPMRSLQIQSADKQIFECSRELPSIRVPHLEKIVRNDTIGVPVPKLSMDAATHGEGTASIKVKARYGENIIKFVLHYPSALVDLEKEVQKRLNLKLGTFTLEYLDVDGDWILIACDEDLQQILDVFLSKGIIRMLVGDINGCQAKINKCKICK</sequence>
<accession>A0ABD3AU72</accession>
<evidence type="ECO:0000256" key="1">
    <source>
        <dbReference type="ARBA" id="ARBA00023015"/>
    </source>
</evidence>
<feature type="region of interest" description="Disordered" evidence="5">
    <location>
        <begin position="100"/>
        <end position="119"/>
    </location>
</feature>
<dbReference type="InterPro" id="IPR045012">
    <property type="entry name" value="NLP"/>
</dbReference>
<feature type="domain" description="RWP-RK" evidence="6">
    <location>
        <begin position="47"/>
        <end position="131"/>
    </location>
</feature>
<dbReference type="PANTHER" id="PTHR32002">
    <property type="entry name" value="PROTEIN NLP8"/>
    <property type="match status" value="1"/>
</dbReference>
<keyword evidence="9" id="KW-1185">Reference proteome</keyword>
<keyword evidence="3" id="KW-0804">Transcription</keyword>
<evidence type="ECO:0000256" key="2">
    <source>
        <dbReference type="ARBA" id="ARBA00023125"/>
    </source>
</evidence>
<dbReference type="SMART" id="SM00666">
    <property type="entry name" value="PB1"/>
    <property type="match status" value="1"/>
</dbReference>
<proteinExistence type="predicted"/>
<dbReference type="SUPFAM" id="SSF54277">
    <property type="entry name" value="CAD &amp; PB1 domains"/>
    <property type="match status" value="1"/>
</dbReference>